<dbReference type="STRING" id="545619.SAMN04489860_0275"/>
<dbReference type="eggNOG" id="COG5434">
    <property type="taxonomic scope" value="Bacteria"/>
</dbReference>
<dbReference type="EMBL" id="LT629776">
    <property type="protein sequence ID" value="SDR87593.1"/>
    <property type="molecule type" value="Genomic_DNA"/>
</dbReference>
<protein>
    <submittedName>
        <fullName evidence="4">Pectate lyase superfamily protein</fullName>
    </submittedName>
</protein>
<feature type="chain" id="PRO_5009254601" evidence="1">
    <location>
        <begin position="41"/>
        <end position="706"/>
    </location>
</feature>
<gene>
    <name evidence="4" type="ORF">SAMN04489860_0275</name>
</gene>
<evidence type="ECO:0000313" key="4">
    <source>
        <dbReference type="EMBL" id="SDR87593.1"/>
    </source>
</evidence>
<dbReference type="InterPro" id="IPR012334">
    <property type="entry name" value="Pectin_lyas_fold"/>
</dbReference>
<organism evidence="4 5">
    <name type="scientific">Paraoerskovia marina</name>
    <dbReference type="NCBI Taxonomy" id="545619"/>
    <lineage>
        <taxon>Bacteria</taxon>
        <taxon>Bacillati</taxon>
        <taxon>Actinomycetota</taxon>
        <taxon>Actinomycetes</taxon>
        <taxon>Micrococcales</taxon>
        <taxon>Cellulomonadaceae</taxon>
        <taxon>Paraoerskovia</taxon>
    </lineage>
</organism>
<dbReference type="SUPFAM" id="SSF51126">
    <property type="entry name" value="Pectin lyase-like"/>
    <property type="match status" value="1"/>
</dbReference>
<evidence type="ECO:0000259" key="3">
    <source>
        <dbReference type="Pfam" id="PF22816"/>
    </source>
</evidence>
<dbReference type="Gene3D" id="2.160.20.10">
    <property type="entry name" value="Single-stranded right-handed beta-helix, Pectin lyase-like"/>
    <property type="match status" value="1"/>
</dbReference>
<feature type="domain" description="Alpha-1,3-glucanase catalytic" evidence="3">
    <location>
        <begin position="290"/>
        <end position="641"/>
    </location>
</feature>
<dbReference type="InterPro" id="IPR055149">
    <property type="entry name" value="Agl_cat_D2"/>
</dbReference>
<proteinExistence type="predicted"/>
<dbReference type="InterPro" id="IPR011050">
    <property type="entry name" value="Pectin_lyase_fold/virulence"/>
</dbReference>
<keyword evidence="4" id="KW-0456">Lyase</keyword>
<dbReference type="OrthoDB" id="5476529at2"/>
<keyword evidence="1" id="KW-0732">Signal</keyword>
<name>A0A1H1ML87_9CELL</name>
<accession>A0A1H1ML87</accession>
<evidence type="ECO:0000256" key="1">
    <source>
        <dbReference type="SAM" id="SignalP"/>
    </source>
</evidence>
<dbReference type="CDD" id="cd14490">
    <property type="entry name" value="CBM6-CBM35-CBM36_like_1"/>
    <property type="match status" value="1"/>
</dbReference>
<reference evidence="4 5" key="1">
    <citation type="submission" date="2016-10" db="EMBL/GenBank/DDBJ databases">
        <authorList>
            <person name="de Groot N.N."/>
        </authorList>
    </citation>
    <scope>NUCLEOTIDE SEQUENCE [LARGE SCALE GENOMIC DNA]</scope>
    <source>
        <strain evidence="4 5">DSM 22126</strain>
    </source>
</reference>
<dbReference type="GO" id="GO:0016829">
    <property type="term" value="F:lyase activity"/>
    <property type="evidence" value="ECO:0007669"/>
    <property type="project" value="UniProtKB-KW"/>
</dbReference>
<evidence type="ECO:0000259" key="2">
    <source>
        <dbReference type="Pfam" id="PF22815"/>
    </source>
</evidence>
<dbReference type="Pfam" id="PF22816">
    <property type="entry name" value="CatAgl_D2"/>
    <property type="match status" value="1"/>
</dbReference>
<keyword evidence="5" id="KW-1185">Reference proteome</keyword>
<feature type="signal peptide" evidence="1">
    <location>
        <begin position="1"/>
        <end position="40"/>
    </location>
</feature>
<dbReference type="RefSeq" id="WP_083371299.1">
    <property type="nucleotide sequence ID" value="NZ_LT629776.1"/>
</dbReference>
<dbReference type="Proteomes" id="UP000185663">
    <property type="component" value="Chromosome I"/>
</dbReference>
<evidence type="ECO:0000313" key="5">
    <source>
        <dbReference type="Proteomes" id="UP000185663"/>
    </source>
</evidence>
<sequence length="706" mass="75937">MRRTDSPRPAPTSAPQYRVTPLVRAAAALGACTLLLTAGAASSAAHRDSDSESVAPVLTRAGLDPALVEGRGADVAFLEQEAENSTTDGTVISSRQAYDLAAEASGRSAVQLEPGQFVEFTLPAETNAITVRYSVPDAPEGGGITSRLNVRVDGGHLQKMDLTSEYSWLYNQYQFTNDPNAQLLHPEWWTVECDGPLGAEGCDRESREITTPFRPMHFYDEQRMLLRRTYEAGSVVRLEVPKNATADLTTIDLLDTELVAPPHVEARGVNVLHFGADPRGKKDSAPAMDAAIARAKSHGRPVYVPPGHYRVDRHILVDDVTIVGAGNWYTSFEGSEVELDEPTEDGSVHTGVGFYGRWAEDGGSSNVHLSGFAIRGDVRERIDTDQVNGIGGAFSDSSFEDLYIQHTKVGLWLDGPMDGVTIRDNIIVDQIADGMNFHLGVTNSEASNNFFRNTGDDAMAMWSDAGGDLDDPGPQNEGNTFRKNTVQTPTLANGIAIYGGKDITVERNLVADPLREGSALHAGARFGATAFDGTIAFTDNTTVRGGVEDLNWQFGLGSLWIYALDQSIDADIQVTGDHYLDSAYNAILLITDWEHKDANVIEGVSFRDVRVDGTGTSVVSARVRGSASFENVDARNVGWAGVNNCGEFGFPAAGSEFSLEDLGGNDGATITPWGDGPANWLGRYTPNVISCNDRPEVVPPPAPSAW</sequence>
<dbReference type="Pfam" id="PF22815">
    <property type="entry name" value="CatAgl_D1"/>
    <property type="match status" value="1"/>
</dbReference>
<dbReference type="InterPro" id="IPR033801">
    <property type="entry name" value="CBM6-CBM35-CBM36-like_1"/>
</dbReference>
<dbReference type="AlphaFoldDB" id="A0A1H1ML87"/>
<feature type="domain" description="CBM6/CBM35/CBM36-like 1" evidence="2">
    <location>
        <begin position="79"/>
        <end position="182"/>
    </location>
</feature>